<comment type="caution">
    <text evidence="10">The sequence shown here is derived from an EMBL/GenBank/DDBJ whole genome shotgun (WGS) entry which is preliminary data.</text>
</comment>
<evidence type="ECO:0000313" key="11">
    <source>
        <dbReference type="Proteomes" id="UP001175353"/>
    </source>
</evidence>
<evidence type="ECO:0000256" key="8">
    <source>
        <dbReference type="RuleBase" id="RU362101"/>
    </source>
</evidence>
<evidence type="ECO:0000256" key="7">
    <source>
        <dbReference type="ARBA" id="ARBA00023136"/>
    </source>
</evidence>
<keyword evidence="4" id="KW-0533">Nickel</keyword>
<name>A0AAN6QV73_9PEZI</name>
<dbReference type="InterPro" id="IPR011541">
    <property type="entry name" value="Ni/Co_transpt_high_affinity"/>
</dbReference>
<dbReference type="EMBL" id="JASUXU010000023">
    <property type="protein sequence ID" value="KAK0320849.1"/>
    <property type="molecule type" value="Genomic_DNA"/>
</dbReference>
<accession>A0AAN6QV73</accession>
<feature type="transmembrane region" description="Helical" evidence="8">
    <location>
        <begin position="186"/>
        <end position="214"/>
    </location>
</feature>
<keyword evidence="3 8" id="KW-0813">Transport</keyword>
<dbReference type="EMBL" id="JAUJLE010000057">
    <property type="protein sequence ID" value="KAK0994032.1"/>
    <property type="molecule type" value="Genomic_DNA"/>
</dbReference>
<evidence type="ECO:0000256" key="5">
    <source>
        <dbReference type="ARBA" id="ARBA00022692"/>
    </source>
</evidence>
<reference evidence="10" key="2">
    <citation type="submission" date="2023-06" db="EMBL/GenBank/DDBJ databases">
        <title>Black Yeasts Isolated from many extreme environments.</title>
        <authorList>
            <person name="Coleine C."/>
            <person name="Stajich J.E."/>
            <person name="Selbmann L."/>
        </authorList>
    </citation>
    <scope>NUCLEOTIDE SEQUENCE</scope>
    <source>
        <strain evidence="10">CCFEE 5200</strain>
    </source>
</reference>
<feature type="transmembrane region" description="Helical" evidence="8">
    <location>
        <begin position="12"/>
        <end position="31"/>
    </location>
</feature>
<comment type="similarity">
    <text evidence="2 8">Belongs to the NiCoT transporter (TC 2.A.52) family.</text>
</comment>
<reference evidence="9" key="1">
    <citation type="submission" date="2021-12" db="EMBL/GenBank/DDBJ databases">
        <title>Black yeast isolated from Biological Soil Crust.</title>
        <authorList>
            <person name="Kurbessoian T."/>
        </authorList>
    </citation>
    <scope>NUCLEOTIDE SEQUENCE</scope>
    <source>
        <strain evidence="9">CCFEE 5208</strain>
    </source>
</reference>
<evidence type="ECO:0000256" key="2">
    <source>
        <dbReference type="ARBA" id="ARBA00010892"/>
    </source>
</evidence>
<sequence>MTRRLVASGQHPVTTFVTVTCVVVAASSAAISNRFGAFSNVDGIIGGSVSAGVLILLGAINGWILYKLVLQLRRAIAAPPAQESLDFNFEGGGCMMQVLTKMFKLVDKPWKMYPLGVLFGLGFDTSSEIALLGIPSIQAAQGTSIWLILIFPLLFTAGMCMLDTFDGAAMMSLYASARLAKDAIAVLYHLCVLTAVTVAVALVIGILQLLNLIFSVKPGLSGVFWGGVEIASSHYVIIGGGICGSFVVFGLLSALLYRPWRTMIDRGRHMAHATANDELDMSRGDIIAVLPLPDMGTTKNHATVAKDSTLHRVEDRVCGPATSAGELD</sequence>
<dbReference type="Pfam" id="PF03824">
    <property type="entry name" value="NicO"/>
    <property type="match status" value="1"/>
</dbReference>
<dbReference type="Proteomes" id="UP001168146">
    <property type="component" value="Unassembled WGS sequence"/>
</dbReference>
<feature type="transmembrane region" description="Helical" evidence="8">
    <location>
        <begin position="43"/>
        <end position="66"/>
    </location>
</feature>
<keyword evidence="11" id="KW-1185">Reference proteome</keyword>
<keyword evidence="5 8" id="KW-0812">Transmembrane</keyword>
<evidence type="ECO:0000256" key="6">
    <source>
        <dbReference type="ARBA" id="ARBA00022989"/>
    </source>
</evidence>
<feature type="transmembrane region" description="Helical" evidence="8">
    <location>
        <begin position="234"/>
        <end position="257"/>
    </location>
</feature>
<evidence type="ECO:0000256" key="3">
    <source>
        <dbReference type="ARBA" id="ARBA00022448"/>
    </source>
</evidence>
<dbReference type="PANTHER" id="PTHR31611">
    <property type="entry name" value="HIGH-AFFINITY NICKEL TRANSPORT PROTEIN NIC1"/>
    <property type="match status" value="1"/>
</dbReference>
<comment type="subcellular location">
    <subcellularLocation>
        <location evidence="8">Cell membrane</location>
        <topology evidence="8">Multi-pass membrane protein</topology>
    </subcellularLocation>
    <subcellularLocation>
        <location evidence="1">Endomembrane system</location>
        <topology evidence="1">Multi-pass membrane protein</topology>
    </subcellularLocation>
</comment>
<dbReference type="GO" id="GO:0005886">
    <property type="term" value="C:plasma membrane"/>
    <property type="evidence" value="ECO:0007669"/>
    <property type="project" value="UniProtKB-SubCell"/>
</dbReference>
<dbReference type="InterPro" id="IPR004688">
    <property type="entry name" value="Ni/Co_transpt"/>
</dbReference>
<organism evidence="10 11">
    <name type="scientific">Friedmanniomyces endolithicus</name>
    <dbReference type="NCBI Taxonomy" id="329885"/>
    <lineage>
        <taxon>Eukaryota</taxon>
        <taxon>Fungi</taxon>
        <taxon>Dikarya</taxon>
        <taxon>Ascomycota</taxon>
        <taxon>Pezizomycotina</taxon>
        <taxon>Dothideomycetes</taxon>
        <taxon>Dothideomycetidae</taxon>
        <taxon>Mycosphaerellales</taxon>
        <taxon>Teratosphaeriaceae</taxon>
        <taxon>Friedmanniomyces</taxon>
    </lineage>
</organism>
<dbReference type="Proteomes" id="UP001175353">
    <property type="component" value="Unassembled WGS sequence"/>
</dbReference>
<evidence type="ECO:0000313" key="10">
    <source>
        <dbReference type="EMBL" id="KAK0994032.1"/>
    </source>
</evidence>
<gene>
    <name evidence="9" type="ORF">LTR82_008167</name>
    <name evidence="10" type="ORF">LTR91_007803</name>
</gene>
<dbReference type="PANTHER" id="PTHR31611:SF0">
    <property type="entry name" value="HIGH-AFFINITY NICKEL TRANSPORT PROTEIN NIC1"/>
    <property type="match status" value="1"/>
</dbReference>
<proteinExistence type="inferred from homology"/>
<keyword evidence="7 8" id="KW-0472">Membrane</keyword>
<dbReference type="GO" id="GO:0012505">
    <property type="term" value="C:endomembrane system"/>
    <property type="evidence" value="ECO:0007669"/>
    <property type="project" value="UniProtKB-SubCell"/>
</dbReference>
<evidence type="ECO:0000256" key="1">
    <source>
        <dbReference type="ARBA" id="ARBA00004127"/>
    </source>
</evidence>
<feature type="transmembrane region" description="Helical" evidence="8">
    <location>
        <begin position="145"/>
        <end position="165"/>
    </location>
</feature>
<keyword evidence="6 8" id="KW-1133">Transmembrane helix</keyword>
<dbReference type="GO" id="GO:0015099">
    <property type="term" value="F:nickel cation transmembrane transporter activity"/>
    <property type="evidence" value="ECO:0007669"/>
    <property type="project" value="UniProtKB-UniRule"/>
</dbReference>
<protein>
    <recommendedName>
        <fullName evidence="8">Nickel/cobalt efflux system</fullName>
    </recommendedName>
</protein>
<dbReference type="AlphaFoldDB" id="A0AAN6QV73"/>
<evidence type="ECO:0000256" key="4">
    <source>
        <dbReference type="ARBA" id="ARBA00022596"/>
    </source>
</evidence>
<evidence type="ECO:0000313" key="9">
    <source>
        <dbReference type="EMBL" id="KAK0320849.1"/>
    </source>
</evidence>